<name>A0AAN7FWA4_QUERU</name>
<comment type="caution">
    <text evidence="1">The sequence shown here is derived from an EMBL/GenBank/DDBJ whole genome shotgun (WGS) entry which is preliminary data.</text>
</comment>
<accession>A0AAN7FWA4</accession>
<organism evidence="1 2">
    <name type="scientific">Quercus rubra</name>
    <name type="common">Northern red oak</name>
    <name type="synonym">Quercus borealis</name>
    <dbReference type="NCBI Taxonomy" id="3512"/>
    <lineage>
        <taxon>Eukaryota</taxon>
        <taxon>Viridiplantae</taxon>
        <taxon>Streptophyta</taxon>
        <taxon>Embryophyta</taxon>
        <taxon>Tracheophyta</taxon>
        <taxon>Spermatophyta</taxon>
        <taxon>Magnoliopsida</taxon>
        <taxon>eudicotyledons</taxon>
        <taxon>Gunneridae</taxon>
        <taxon>Pentapetalae</taxon>
        <taxon>rosids</taxon>
        <taxon>fabids</taxon>
        <taxon>Fagales</taxon>
        <taxon>Fagaceae</taxon>
        <taxon>Quercus</taxon>
    </lineage>
</organism>
<evidence type="ECO:0000313" key="1">
    <source>
        <dbReference type="EMBL" id="KAK4597889.1"/>
    </source>
</evidence>
<proteinExistence type="predicted"/>
<evidence type="ECO:0000313" key="2">
    <source>
        <dbReference type="Proteomes" id="UP001324115"/>
    </source>
</evidence>
<sequence>MWLRAGNFVDKVKAWWASYLFQGTPSFILAKKLAALKLDLKKWNETEFGNVAYKKQQLWSKLNDLYTREETLPLTIEEKLEKVNLRTHIEKLTLLEEISWRQKSRVLHLKEGDANTKFFHRMANSNRRNSSIESLMVNGSLSSDQGEIVECFTQFFKELYSEQQVD</sequence>
<dbReference type="EMBL" id="JAXUIC010000003">
    <property type="protein sequence ID" value="KAK4597889.1"/>
    <property type="molecule type" value="Genomic_DNA"/>
</dbReference>
<reference evidence="1 2" key="1">
    <citation type="journal article" date="2023" name="G3 (Bethesda)">
        <title>A haplotype-resolved chromosome-scale genome for Quercus rubra L. provides insights into the genetics of adaptive traits for red oak species.</title>
        <authorList>
            <person name="Kapoor B."/>
            <person name="Jenkins J."/>
            <person name="Schmutz J."/>
            <person name="Zhebentyayeva T."/>
            <person name="Kuelheim C."/>
            <person name="Coggeshall M."/>
            <person name="Heim C."/>
            <person name="Lasky J.R."/>
            <person name="Leites L."/>
            <person name="Islam-Faridi N."/>
            <person name="Romero-Severson J."/>
            <person name="DeLeo V.L."/>
            <person name="Lucas S.M."/>
            <person name="Lazic D."/>
            <person name="Gailing O."/>
            <person name="Carlson J."/>
            <person name="Staton M."/>
        </authorList>
    </citation>
    <scope>NUCLEOTIDE SEQUENCE [LARGE SCALE GENOMIC DNA]</scope>
    <source>
        <strain evidence="1">Pseudo-F2</strain>
    </source>
</reference>
<gene>
    <name evidence="1" type="ORF">RGQ29_015418</name>
</gene>
<keyword evidence="2" id="KW-1185">Reference proteome</keyword>
<dbReference type="AlphaFoldDB" id="A0AAN7FWA4"/>
<dbReference type="Proteomes" id="UP001324115">
    <property type="component" value="Unassembled WGS sequence"/>
</dbReference>
<protein>
    <submittedName>
        <fullName evidence="1">Uncharacterized protein</fullName>
    </submittedName>
</protein>